<feature type="chain" id="PRO_5002565310" evidence="3">
    <location>
        <begin position="23"/>
        <end position="732"/>
    </location>
</feature>
<feature type="compositionally biased region" description="Gly residues" evidence="1">
    <location>
        <begin position="687"/>
        <end position="701"/>
    </location>
</feature>
<feature type="compositionally biased region" description="Gly residues" evidence="1">
    <location>
        <begin position="296"/>
        <end position="305"/>
    </location>
</feature>
<dbReference type="AlphaFoldDB" id="A0A0G4KNK3"/>
<name>A0A0G4KNK3_VERLO</name>
<keyword evidence="2" id="KW-0812">Transmembrane</keyword>
<keyword evidence="2" id="KW-0472">Membrane</keyword>
<sequence length="732" mass="75574">MRLAAVVLVFLPLAVLPGPASATRAADPVALVRRGFKGWNATTTSVASNPPPAQTDTGSSKVATSHVLSDLTSSQADSSIVTEANSAHDSSSTQPQGYADLPEDPVSPAQTRTLAMPPEHSHDALTKPLPPGQPHPRPLSSFRPKYSNTTTRLEQSAPSPTVDNSADGSFKIAITSAPFSAGPLSHAPEPSGSSEQSASPRRRLRPPVFASLNLTSTTTNLVYSSDLQSSTETADDCSAPASDSKPTTYLIVFAATTTFFGDPADYVPPFPTIETPVACVSPTQALPYPEEEAGEPGFGEEGPGLGENENEQPMLTTFCFTSLDWVACATDVIRPPEAISVPGNKEPGTVTFITTDKNPAVVFSPMTTPDYGKDTKNPLAGDHHPADDTRPQRPRPADPDGPKDLPHIVKQPAAITFPVTLEPTRVIIGNQTFSLLPTQTTTVTVSGEPFEINPDQVIGGGSTIERPWNGGDGSGFWIGPGGNAGSEAVRSGGPPGITGGHGPNGVPLPPAATIIHAATAQAVETEHVVVGGQMITAIGSTVVVIHETTITYGPGIAVRTEDVDGGTVTIGPNGVVVDGHTIGGPNAGPKQTAYEIVGGVTITQVGASIVVIEDSTWTIGPNAHTTYTTEIRGETITIAPEGVTVDSLSFTYPFGPTVVTSIKATPTATLTDPSASQTQRSTNNGVSNGGSGNGDDGDEGGGIGSHEALGGALYNLIFCMLFGVWNIIGYLL</sequence>
<evidence type="ECO:0000313" key="5">
    <source>
        <dbReference type="Proteomes" id="UP000045706"/>
    </source>
</evidence>
<organism evidence="4 5">
    <name type="scientific">Verticillium longisporum</name>
    <name type="common">Verticillium dahliae var. longisporum</name>
    <dbReference type="NCBI Taxonomy" id="100787"/>
    <lineage>
        <taxon>Eukaryota</taxon>
        <taxon>Fungi</taxon>
        <taxon>Dikarya</taxon>
        <taxon>Ascomycota</taxon>
        <taxon>Pezizomycotina</taxon>
        <taxon>Sordariomycetes</taxon>
        <taxon>Hypocreomycetidae</taxon>
        <taxon>Glomerellales</taxon>
        <taxon>Plectosphaerellaceae</taxon>
        <taxon>Verticillium</taxon>
    </lineage>
</organism>
<evidence type="ECO:0000256" key="3">
    <source>
        <dbReference type="SAM" id="SignalP"/>
    </source>
</evidence>
<feature type="signal peptide" evidence="3">
    <location>
        <begin position="1"/>
        <end position="22"/>
    </location>
</feature>
<feature type="compositionally biased region" description="Basic and acidic residues" evidence="1">
    <location>
        <begin position="371"/>
        <end position="405"/>
    </location>
</feature>
<proteinExistence type="predicted"/>
<reference evidence="5" key="1">
    <citation type="submission" date="2015-05" db="EMBL/GenBank/DDBJ databases">
        <authorList>
            <person name="Fogelqvist Johan"/>
        </authorList>
    </citation>
    <scope>NUCLEOTIDE SEQUENCE [LARGE SCALE GENOMIC DNA]</scope>
</reference>
<feature type="compositionally biased region" description="Polar residues" evidence="1">
    <location>
        <begin position="146"/>
        <end position="167"/>
    </location>
</feature>
<feature type="region of interest" description="Disordered" evidence="1">
    <location>
        <begin position="361"/>
        <end position="405"/>
    </location>
</feature>
<dbReference type="EMBL" id="CVQI01002224">
    <property type="protein sequence ID" value="CRK11348.1"/>
    <property type="molecule type" value="Genomic_DNA"/>
</dbReference>
<feature type="region of interest" description="Disordered" evidence="1">
    <location>
        <begin position="181"/>
        <end position="203"/>
    </location>
</feature>
<feature type="compositionally biased region" description="Pro residues" evidence="1">
    <location>
        <begin position="128"/>
        <end position="137"/>
    </location>
</feature>
<feature type="transmembrane region" description="Helical" evidence="2">
    <location>
        <begin position="712"/>
        <end position="731"/>
    </location>
</feature>
<protein>
    <submittedName>
        <fullName evidence="4">Uncharacterized protein</fullName>
    </submittedName>
</protein>
<evidence type="ECO:0000256" key="1">
    <source>
        <dbReference type="SAM" id="MobiDB-lite"/>
    </source>
</evidence>
<feature type="region of interest" description="Disordered" evidence="1">
    <location>
        <begin position="668"/>
        <end position="701"/>
    </location>
</feature>
<feature type="compositionally biased region" description="Polar residues" evidence="1">
    <location>
        <begin position="668"/>
        <end position="682"/>
    </location>
</feature>
<feature type="compositionally biased region" description="Polar residues" evidence="1">
    <location>
        <begin position="41"/>
        <end position="96"/>
    </location>
</feature>
<accession>A0A0G4KNK3</accession>
<feature type="region of interest" description="Disordered" evidence="1">
    <location>
        <begin position="288"/>
        <end position="308"/>
    </location>
</feature>
<gene>
    <name evidence="4" type="ORF">BN1723_001720</name>
</gene>
<keyword evidence="3" id="KW-0732">Signal</keyword>
<feature type="region of interest" description="Disordered" evidence="1">
    <location>
        <begin position="41"/>
        <end position="167"/>
    </location>
</feature>
<keyword evidence="2" id="KW-1133">Transmembrane helix</keyword>
<dbReference type="Proteomes" id="UP000045706">
    <property type="component" value="Unassembled WGS sequence"/>
</dbReference>
<evidence type="ECO:0000313" key="4">
    <source>
        <dbReference type="EMBL" id="CRK11348.1"/>
    </source>
</evidence>
<evidence type="ECO:0000256" key="2">
    <source>
        <dbReference type="SAM" id="Phobius"/>
    </source>
</evidence>